<evidence type="ECO:0000313" key="3">
    <source>
        <dbReference type="Proteomes" id="UP000176420"/>
    </source>
</evidence>
<evidence type="ECO:0000256" key="1">
    <source>
        <dbReference type="SAM" id="Phobius"/>
    </source>
</evidence>
<feature type="transmembrane region" description="Helical" evidence="1">
    <location>
        <begin position="36"/>
        <end position="57"/>
    </location>
</feature>
<dbReference type="AlphaFoldDB" id="A0A1G2BHY3"/>
<evidence type="ECO:0000313" key="2">
    <source>
        <dbReference type="EMBL" id="OGY88286.1"/>
    </source>
</evidence>
<comment type="caution">
    <text evidence="2">The sequence shown here is derived from an EMBL/GenBank/DDBJ whole genome shotgun (WGS) entry which is preliminary data.</text>
</comment>
<keyword evidence="1" id="KW-0472">Membrane</keyword>
<accession>A0A1G2BHY3</accession>
<name>A0A1G2BHY3_9BACT</name>
<reference evidence="2 3" key="1">
    <citation type="journal article" date="2016" name="Nat. Commun.">
        <title>Thousands of microbial genomes shed light on interconnected biogeochemical processes in an aquifer system.</title>
        <authorList>
            <person name="Anantharaman K."/>
            <person name="Brown C.T."/>
            <person name="Hug L.A."/>
            <person name="Sharon I."/>
            <person name="Castelle C.J."/>
            <person name="Probst A.J."/>
            <person name="Thomas B.C."/>
            <person name="Singh A."/>
            <person name="Wilkins M.J."/>
            <person name="Karaoz U."/>
            <person name="Brodie E.L."/>
            <person name="Williams K.H."/>
            <person name="Hubbard S.S."/>
            <person name="Banfield J.F."/>
        </authorList>
    </citation>
    <scope>NUCLEOTIDE SEQUENCE [LARGE SCALE GENOMIC DNA]</scope>
</reference>
<proteinExistence type="predicted"/>
<keyword evidence="1" id="KW-0812">Transmembrane</keyword>
<organism evidence="2 3">
    <name type="scientific">Candidatus Kerfeldbacteria bacterium RIFOXYB2_FULL_38_14</name>
    <dbReference type="NCBI Taxonomy" id="1798547"/>
    <lineage>
        <taxon>Bacteria</taxon>
        <taxon>Candidatus Kerfeldiibacteriota</taxon>
    </lineage>
</organism>
<dbReference type="Proteomes" id="UP000176420">
    <property type="component" value="Unassembled WGS sequence"/>
</dbReference>
<gene>
    <name evidence="2" type="ORF">A2319_03810</name>
</gene>
<sequence>MVYIKHSTDFVPGKNRDESVRPVPIKIQGRFLAIRWFFYGSLTAIIGFVVLGVYLYFQAQSFLTTL</sequence>
<keyword evidence="1" id="KW-1133">Transmembrane helix</keyword>
<dbReference type="EMBL" id="MHKI01000003">
    <property type="protein sequence ID" value="OGY88286.1"/>
    <property type="molecule type" value="Genomic_DNA"/>
</dbReference>
<protein>
    <submittedName>
        <fullName evidence="2">Uncharacterized protein</fullName>
    </submittedName>
</protein>